<evidence type="ECO:0000259" key="1">
    <source>
        <dbReference type="Pfam" id="PF01370"/>
    </source>
</evidence>
<gene>
    <name evidence="2" type="ORF">SAMN04488115_105211</name>
</gene>
<organism evidence="2 3">
    <name type="scientific">Bosea lathyri</name>
    <dbReference type="NCBI Taxonomy" id="1036778"/>
    <lineage>
        <taxon>Bacteria</taxon>
        <taxon>Pseudomonadati</taxon>
        <taxon>Pseudomonadota</taxon>
        <taxon>Alphaproteobacteria</taxon>
        <taxon>Hyphomicrobiales</taxon>
        <taxon>Boseaceae</taxon>
        <taxon>Bosea</taxon>
    </lineage>
</organism>
<evidence type="ECO:0000313" key="3">
    <source>
        <dbReference type="Proteomes" id="UP000236743"/>
    </source>
</evidence>
<dbReference type="Proteomes" id="UP000236743">
    <property type="component" value="Unassembled WGS sequence"/>
</dbReference>
<dbReference type="Pfam" id="PF01370">
    <property type="entry name" value="Epimerase"/>
    <property type="match status" value="1"/>
</dbReference>
<dbReference type="OrthoDB" id="9814124at2"/>
<dbReference type="EMBL" id="FNUY01000005">
    <property type="protein sequence ID" value="SEG43522.1"/>
    <property type="molecule type" value="Genomic_DNA"/>
</dbReference>
<dbReference type="PANTHER" id="PTHR43245:SF58">
    <property type="entry name" value="BLL5923 PROTEIN"/>
    <property type="match status" value="1"/>
</dbReference>
<name>A0A1H6A575_9HYPH</name>
<dbReference type="RefSeq" id="WP_103873108.1">
    <property type="nucleotide sequence ID" value="NZ_FNUY01000005.1"/>
</dbReference>
<accession>A0A1H6A575</accession>
<protein>
    <submittedName>
        <fullName evidence="2">UDP-glucose 4-epimerase</fullName>
    </submittedName>
</protein>
<dbReference type="InterPro" id="IPR050177">
    <property type="entry name" value="Lipid_A_modif_metabolic_enz"/>
</dbReference>
<dbReference type="InterPro" id="IPR036291">
    <property type="entry name" value="NAD(P)-bd_dom_sf"/>
</dbReference>
<evidence type="ECO:0000313" key="2">
    <source>
        <dbReference type="EMBL" id="SEG43522.1"/>
    </source>
</evidence>
<dbReference type="InterPro" id="IPR001509">
    <property type="entry name" value="Epimerase_deHydtase"/>
</dbReference>
<dbReference type="SUPFAM" id="SSF51735">
    <property type="entry name" value="NAD(P)-binding Rossmann-fold domains"/>
    <property type="match status" value="1"/>
</dbReference>
<proteinExistence type="predicted"/>
<keyword evidence="3" id="KW-1185">Reference proteome</keyword>
<dbReference type="Gene3D" id="3.40.50.720">
    <property type="entry name" value="NAD(P)-binding Rossmann-like Domain"/>
    <property type="match status" value="1"/>
</dbReference>
<reference evidence="2 3" key="1">
    <citation type="submission" date="2016-10" db="EMBL/GenBank/DDBJ databases">
        <authorList>
            <person name="de Groot N.N."/>
        </authorList>
    </citation>
    <scope>NUCLEOTIDE SEQUENCE [LARGE SCALE GENOMIC DNA]</scope>
    <source>
        <strain evidence="2 3">DSM 26656</strain>
    </source>
</reference>
<dbReference type="AlphaFoldDB" id="A0A1H6A575"/>
<dbReference type="PANTHER" id="PTHR43245">
    <property type="entry name" value="BIFUNCTIONAL POLYMYXIN RESISTANCE PROTEIN ARNA"/>
    <property type="match status" value="1"/>
</dbReference>
<sequence>MANARVLVTGASGFIGPHVVAALLAAGYRVRVAQRHPAPPPAGVEAVLVGDLATPVDWGAAVEGIRHVVHLAGLAHAGPGLDDALYRRINTQATLELAEAAKRAGIARFVYMSSIKAQTGAFDGPPIRETDPPAPEDAYGRSKLAAEQGLAALDLDWLSLRPVLVYGPGVKANMAALLRLAKLPVPLPLGGLTAPRSLLAVENLAEAVVFALTPDCPTRQAFIVSDPEPVSVAQMLTAMRAGLQRRPGLIPIPAGWLRVAARLTGKEEAFTKLSGSLVALPDGLLRAGWQPRVEVRTALARFAAAQLGTAQLAASADAG</sequence>
<feature type="domain" description="NAD-dependent epimerase/dehydratase" evidence="1">
    <location>
        <begin position="6"/>
        <end position="213"/>
    </location>
</feature>